<dbReference type="CDD" id="cd00568">
    <property type="entry name" value="TPP_enzymes"/>
    <property type="match status" value="1"/>
</dbReference>
<reference evidence="8" key="1">
    <citation type="submission" date="2023-12" db="EMBL/GenBank/DDBJ databases">
        <title>Novel isolates from deep terrestrial aquifers shed light on the physiology and ecology of the class Limnochordia.</title>
        <authorList>
            <person name="Karnachuk O.V."/>
            <person name="Lukina A.P."/>
            <person name="Avakyan M.R."/>
            <person name="Kadnikov V."/>
            <person name="Begmatov S."/>
            <person name="Beletsky A.V."/>
            <person name="Mardanov A.V."/>
            <person name="Ravin N.V."/>
        </authorList>
    </citation>
    <scope>NUCLEOTIDE SEQUENCE [LARGE SCALE GENOMIC DNA]</scope>
    <source>
        <strain evidence="8">LN</strain>
    </source>
</reference>
<dbReference type="InterPro" id="IPR011766">
    <property type="entry name" value="TPP_enzyme_TPP-bd"/>
</dbReference>
<dbReference type="RefSeq" id="WP_324669289.1">
    <property type="nucleotide sequence ID" value="NZ_CP141614.1"/>
</dbReference>
<dbReference type="Gene3D" id="3.40.50.970">
    <property type="match status" value="2"/>
</dbReference>
<dbReference type="Gene3D" id="3.40.50.1220">
    <property type="entry name" value="TPP-binding domain"/>
    <property type="match status" value="1"/>
</dbReference>
<evidence type="ECO:0000256" key="1">
    <source>
        <dbReference type="ARBA" id="ARBA00007812"/>
    </source>
</evidence>
<feature type="domain" description="Thiamine pyrophosphate enzyme central" evidence="4">
    <location>
        <begin position="187"/>
        <end position="324"/>
    </location>
</feature>
<dbReference type="Pfam" id="PF02776">
    <property type="entry name" value="TPP_enzyme_N"/>
    <property type="match status" value="1"/>
</dbReference>
<feature type="domain" description="Thiamine pyrophosphate enzyme N-terminal TPP-binding" evidence="6">
    <location>
        <begin position="1"/>
        <end position="113"/>
    </location>
</feature>
<feature type="domain" description="Thiamine pyrophosphate enzyme TPP-binding" evidence="5">
    <location>
        <begin position="384"/>
        <end position="540"/>
    </location>
</feature>
<dbReference type="EMBL" id="CP141614">
    <property type="protein sequence ID" value="WRP14902.1"/>
    <property type="molecule type" value="Genomic_DNA"/>
</dbReference>
<dbReference type="InterPro" id="IPR045229">
    <property type="entry name" value="TPP_enz"/>
</dbReference>
<evidence type="ECO:0000256" key="2">
    <source>
        <dbReference type="ARBA" id="ARBA00023052"/>
    </source>
</evidence>
<name>A0ABZ1BRU5_9FIRM</name>
<dbReference type="Pfam" id="PF00205">
    <property type="entry name" value="TPP_enzyme_M"/>
    <property type="match status" value="1"/>
</dbReference>
<sequence length="552" mass="58536">MRVAAIVADLLERAGVRHVFGVPGESYLPLLDEVAARPGLRFVTTRHESGAGFMADGYAKASGGIGVAMVSRGPGLLNLAIALHQAHQDASPVVAIAGQVGTPKRGRHAFQELAMARSLGPVVKWAVEVTRPERAAEAVAQALVVARLGRPGPVLVALPEDVLEADGGETVPALPAADPPVPHPERLEQALDWIERAERPVVVAGRGVLMAGASQALARFAEAFALPVYSAWRRMDVLPNDHPCYAGTLAFANDPEVVRPLEQADVVVGIGTQWNEVTSLGYRVPRERLVTVDVDPVSMAQAATRLPARECLALVADAGLFLRAALARGPRREVSGRHALVQACHARYERFSRPPESTGGPLTPTAVVAALRRLLPSEAAIVSDAGNFATWYQRYYRFRQPGTHFAPVSGAMGYGLPAAIGVALADGATGRWGPEGRPVVALAGDGGFLMTASELATAVRLALPVRALVFDNALYGTVYAHHRRRTDEPARLSVHGLLNPDFAALARAFGAYAETVERVDAVEPALRRALAAEGPAVLHVRVDPARLHALEG</sequence>
<dbReference type="InterPro" id="IPR012001">
    <property type="entry name" value="Thiamin_PyroP_enz_TPP-bd_dom"/>
</dbReference>
<dbReference type="Proteomes" id="UP001333102">
    <property type="component" value="Chromosome"/>
</dbReference>
<dbReference type="SUPFAM" id="SSF52467">
    <property type="entry name" value="DHS-like NAD/FAD-binding domain"/>
    <property type="match status" value="1"/>
</dbReference>
<comment type="similarity">
    <text evidence="1 3">Belongs to the TPP enzyme family.</text>
</comment>
<keyword evidence="8" id="KW-1185">Reference proteome</keyword>
<evidence type="ECO:0000259" key="4">
    <source>
        <dbReference type="Pfam" id="PF00205"/>
    </source>
</evidence>
<dbReference type="InterPro" id="IPR029035">
    <property type="entry name" value="DHS-like_NAD/FAD-binding_dom"/>
</dbReference>
<dbReference type="InterPro" id="IPR012000">
    <property type="entry name" value="Thiamin_PyroP_enz_cen_dom"/>
</dbReference>
<accession>A0ABZ1BRU5</accession>
<gene>
    <name evidence="7" type="ORF">VLY81_01640</name>
</gene>
<keyword evidence="2 3" id="KW-0786">Thiamine pyrophosphate</keyword>
<evidence type="ECO:0000259" key="5">
    <source>
        <dbReference type="Pfam" id="PF02775"/>
    </source>
</evidence>
<evidence type="ECO:0000256" key="3">
    <source>
        <dbReference type="RuleBase" id="RU362132"/>
    </source>
</evidence>
<dbReference type="SUPFAM" id="SSF52518">
    <property type="entry name" value="Thiamin diphosphate-binding fold (THDP-binding)"/>
    <property type="match status" value="2"/>
</dbReference>
<dbReference type="CDD" id="cd07035">
    <property type="entry name" value="TPP_PYR_POX_like"/>
    <property type="match status" value="1"/>
</dbReference>
<evidence type="ECO:0000313" key="8">
    <source>
        <dbReference type="Proteomes" id="UP001333102"/>
    </source>
</evidence>
<organism evidence="7 8">
    <name type="scientific">Geochorda subterranea</name>
    <dbReference type="NCBI Taxonomy" id="3109564"/>
    <lineage>
        <taxon>Bacteria</taxon>
        <taxon>Bacillati</taxon>
        <taxon>Bacillota</taxon>
        <taxon>Limnochordia</taxon>
        <taxon>Limnochordales</taxon>
        <taxon>Geochordaceae</taxon>
        <taxon>Geochorda</taxon>
    </lineage>
</organism>
<evidence type="ECO:0000259" key="6">
    <source>
        <dbReference type="Pfam" id="PF02776"/>
    </source>
</evidence>
<dbReference type="PANTHER" id="PTHR18968:SF120">
    <property type="entry name" value="ACETOLACTATE SYNTHASE LARGE SUBUNIT"/>
    <property type="match status" value="1"/>
</dbReference>
<dbReference type="InterPro" id="IPR029061">
    <property type="entry name" value="THDP-binding"/>
</dbReference>
<dbReference type="Pfam" id="PF02775">
    <property type="entry name" value="TPP_enzyme_C"/>
    <property type="match status" value="1"/>
</dbReference>
<proteinExistence type="inferred from homology"/>
<dbReference type="PANTHER" id="PTHR18968">
    <property type="entry name" value="THIAMINE PYROPHOSPHATE ENZYMES"/>
    <property type="match status" value="1"/>
</dbReference>
<evidence type="ECO:0000313" key="7">
    <source>
        <dbReference type="EMBL" id="WRP14902.1"/>
    </source>
</evidence>
<protein>
    <submittedName>
        <fullName evidence="7">Thiamine pyrophosphate-binding protein</fullName>
    </submittedName>
</protein>